<dbReference type="PANTHER" id="PTHR43046:SF12">
    <property type="entry name" value="GDP-MANNOSE MANNOSYL HYDROLASE"/>
    <property type="match status" value="1"/>
</dbReference>
<dbReference type="EMBL" id="CP022752">
    <property type="protein sequence ID" value="ASU80606.1"/>
    <property type="molecule type" value="Genomic_DNA"/>
</dbReference>
<dbReference type="SUPFAM" id="SSF55811">
    <property type="entry name" value="Nudix"/>
    <property type="match status" value="1"/>
</dbReference>
<evidence type="ECO:0000256" key="1">
    <source>
        <dbReference type="ARBA" id="ARBA00001946"/>
    </source>
</evidence>
<dbReference type="InterPro" id="IPR000086">
    <property type="entry name" value="NUDIX_hydrolase_dom"/>
</dbReference>
<evidence type="ECO:0000256" key="2">
    <source>
        <dbReference type="ARBA" id="ARBA00005582"/>
    </source>
</evidence>
<evidence type="ECO:0000256" key="3">
    <source>
        <dbReference type="ARBA" id="ARBA00022801"/>
    </source>
</evidence>
<evidence type="ECO:0000313" key="8">
    <source>
        <dbReference type="Proteomes" id="UP000215043"/>
    </source>
</evidence>
<dbReference type="Pfam" id="PF00293">
    <property type="entry name" value="NUDIX"/>
    <property type="match status" value="1"/>
</dbReference>
<protein>
    <submittedName>
        <fullName evidence="7">NUDIX domain-containing protein</fullName>
    </submittedName>
</protein>
<dbReference type="GO" id="GO:0016787">
    <property type="term" value="F:hydrolase activity"/>
    <property type="evidence" value="ECO:0007669"/>
    <property type="project" value="UniProtKB-KW"/>
</dbReference>
<evidence type="ECO:0000256" key="4">
    <source>
        <dbReference type="ARBA" id="ARBA00022842"/>
    </source>
</evidence>
<dbReference type="AlphaFoldDB" id="A0A223RXH9"/>
<keyword evidence="4" id="KW-0460">Magnesium</keyword>
<evidence type="ECO:0000256" key="5">
    <source>
        <dbReference type="RuleBase" id="RU003476"/>
    </source>
</evidence>
<proteinExistence type="inferred from homology"/>
<dbReference type="OrthoDB" id="9786141at2"/>
<dbReference type="InterPro" id="IPR020084">
    <property type="entry name" value="NUDIX_hydrolase_CS"/>
</dbReference>
<accession>A0A223RXH9</accession>
<gene>
    <name evidence="7" type="ORF">CDG81_22655</name>
</gene>
<dbReference type="PANTHER" id="PTHR43046">
    <property type="entry name" value="GDP-MANNOSE MANNOSYL HYDROLASE"/>
    <property type="match status" value="1"/>
</dbReference>
<dbReference type="Proteomes" id="UP000215043">
    <property type="component" value="Chromosome"/>
</dbReference>
<dbReference type="PRINTS" id="PR00502">
    <property type="entry name" value="NUDIXFAMILY"/>
</dbReference>
<sequence length="165" mass="18542">MVREQHAARLLLFGPDGRILLMRLVEQSSGVGQQLWVTPGGRLEAGESVLDAAGRELFEETGMTDASVGPVVWYGEQFLRRDGRLRFLKERFVLARSGTAAFTDVGWTPEERREIAEMRWWPLDELSTTSHVVKPSKLPVLLRELVSTSGEPSRNQPGVRTIDLQ</sequence>
<reference evidence="7 8" key="1">
    <citation type="submission" date="2017-08" db="EMBL/GenBank/DDBJ databases">
        <title>The complete genome sequence of moderately halophilic actinomycete Actinopolyspora erythraea YIM 90600, the producer of novel erythromycin, novel actinopolysporins A-C and tubercidin.</title>
        <authorList>
            <person name="Yin M."/>
            <person name="Tang S."/>
        </authorList>
    </citation>
    <scope>NUCLEOTIDE SEQUENCE [LARGE SCALE GENOMIC DNA]</scope>
    <source>
        <strain evidence="7 8">YIM 90600</strain>
    </source>
</reference>
<evidence type="ECO:0000313" key="7">
    <source>
        <dbReference type="EMBL" id="ASU80606.1"/>
    </source>
</evidence>
<dbReference type="RefSeq" id="WP_052427730.1">
    <property type="nucleotide sequence ID" value="NZ_CP022752.1"/>
</dbReference>
<evidence type="ECO:0000259" key="6">
    <source>
        <dbReference type="PROSITE" id="PS51462"/>
    </source>
</evidence>
<comment type="cofactor">
    <cofactor evidence="1">
        <name>Mg(2+)</name>
        <dbReference type="ChEBI" id="CHEBI:18420"/>
    </cofactor>
</comment>
<dbReference type="PROSITE" id="PS51462">
    <property type="entry name" value="NUDIX"/>
    <property type="match status" value="1"/>
</dbReference>
<dbReference type="Gene3D" id="3.90.79.10">
    <property type="entry name" value="Nucleoside Triphosphate Pyrophosphohydrolase"/>
    <property type="match status" value="1"/>
</dbReference>
<keyword evidence="3 5" id="KW-0378">Hydrolase</keyword>
<comment type="similarity">
    <text evidence="2 5">Belongs to the Nudix hydrolase family.</text>
</comment>
<dbReference type="InterPro" id="IPR020476">
    <property type="entry name" value="Nudix_hydrolase"/>
</dbReference>
<organism evidence="7 8">
    <name type="scientific">Actinopolyspora erythraea</name>
    <dbReference type="NCBI Taxonomy" id="414996"/>
    <lineage>
        <taxon>Bacteria</taxon>
        <taxon>Bacillati</taxon>
        <taxon>Actinomycetota</taxon>
        <taxon>Actinomycetes</taxon>
        <taxon>Actinopolysporales</taxon>
        <taxon>Actinopolysporaceae</taxon>
        <taxon>Actinopolyspora</taxon>
    </lineage>
</organism>
<dbReference type="PROSITE" id="PS00893">
    <property type="entry name" value="NUDIX_BOX"/>
    <property type="match status" value="1"/>
</dbReference>
<name>A0A223RXH9_9ACTN</name>
<feature type="domain" description="Nudix hydrolase" evidence="6">
    <location>
        <begin position="3"/>
        <end position="146"/>
    </location>
</feature>
<dbReference type="CDD" id="cd04685">
    <property type="entry name" value="NUDIX_Hydrolase"/>
    <property type="match status" value="1"/>
</dbReference>
<dbReference type="InterPro" id="IPR015797">
    <property type="entry name" value="NUDIX_hydrolase-like_dom_sf"/>
</dbReference>
<dbReference type="KEGG" id="aey:CDG81_22655"/>